<proteinExistence type="predicted"/>
<dbReference type="VEuPathDB" id="VectorBase:GBRI034208"/>
<dbReference type="PANTHER" id="PTHR12286:SF5">
    <property type="entry name" value="SACCHAROPINE DEHYDROGENASE-LIKE OXIDOREDUCTASE"/>
    <property type="match status" value="1"/>
</dbReference>
<evidence type="ECO:0000313" key="3">
    <source>
        <dbReference type="Proteomes" id="UP000091820"/>
    </source>
</evidence>
<name>A0A1A9WVQ6_9MUSC</name>
<dbReference type="GO" id="GO:0009247">
    <property type="term" value="P:glycolipid biosynthetic process"/>
    <property type="evidence" value="ECO:0007669"/>
    <property type="project" value="TreeGrafter"/>
</dbReference>
<protein>
    <submittedName>
        <fullName evidence="2">Uncharacterized protein</fullName>
    </submittedName>
</protein>
<keyword evidence="1" id="KW-0472">Membrane</keyword>
<evidence type="ECO:0000313" key="2">
    <source>
        <dbReference type="EnsemblMetazoa" id="GBRI034208-PA"/>
    </source>
</evidence>
<keyword evidence="1" id="KW-1133">Transmembrane helix</keyword>
<reference evidence="2" key="2">
    <citation type="submission" date="2020-05" db="UniProtKB">
        <authorList>
            <consortium name="EnsemblMetazoa"/>
        </authorList>
    </citation>
    <scope>IDENTIFICATION</scope>
    <source>
        <strain evidence="2">IAEA</strain>
    </source>
</reference>
<dbReference type="Proteomes" id="UP000091820">
    <property type="component" value="Unassembled WGS sequence"/>
</dbReference>
<reference evidence="3" key="1">
    <citation type="submission" date="2014-03" db="EMBL/GenBank/DDBJ databases">
        <authorList>
            <person name="Aksoy S."/>
            <person name="Warren W."/>
            <person name="Wilson R.K."/>
        </authorList>
    </citation>
    <scope>NUCLEOTIDE SEQUENCE [LARGE SCALE GENOMIC DNA]</scope>
    <source>
        <strain evidence="3">IAEA</strain>
    </source>
</reference>
<dbReference type="GO" id="GO:0005739">
    <property type="term" value="C:mitochondrion"/>
    <property type="evidence" value="ECO:0007669"/>
    <property type="project" value="TreeGrafter"/>
</dbReference>
<keyword evidence="3" id="KW-1185">Reference proteome</keyword>
<dbReference type="STRING" id="37001.A0A1A9WVQ6"/>
<dbReference type="InterPro" id="IPR051276">
    <property type="entry name" value="Saccharopine_DH-like_oxidrdct"/>
</dbReference>
<sequence>MFPPGLEPGTLSFWLALLWPLYIIFLLILSQFTWTRKALLRNARIFSFGLVSEEKPTQSLQNNMEFVMTLKAKGWYKEVPKFIEPKKEIVVRVSGKNPIYGVTSNAMLVCAKTILNENSKMPGK</sequence>
<dbReference type="GO" id="GO:0005811">
    <property type="term" value="C:lipid droplet"/>
    <property type="evidence" value="ECO:0007669"/>
    <property type="project" value="TreeGrafter"/>
</dbReference>
<dbReference type="GO" id="GO:0005886">
    <property type="term" value="C:plasma membrane"/>
    <property type="evidence" value="ECO:0007669"/>
    <property type="project" value="TreeGrafter"/>
</dbReference>
<keyword evidence="1" id="KW-0812">Transmembrane</keyword>
<dbReference type="PANTHER" id="PTHR12286">
    <property type="entry name" value="SACCHAROPINE DEHYDROGENASE-LIKE OXIDOREDUCTASE"/>
    <property type="match status" value="1"/>
</dbReference>
<feature type="transmembrane region" description="Helical" evidence="1">
    <location>
        <begin position="12"/>
        <end position="34"/>
    </location>
</feature>
<dbReference type="AlphaFoldDB" id="A0A1A9WVQ6"/>
<dbReference type="EnsemblMetazoa" id="GBRI034208-RA">
    <property type="protein sequence ID" value="GBRI034208-PA"/>
    <property type="gene ID" value="GBRI034208"/>
</dbReference>
<accession>A0A1A9WVQ6</accession>
<organism evidence="2 3">
    <name type="scientific">Glossina brevipalpis</name>
    <dbReference type="NCBI Taxonomy" id="37001"/>
    <lineage>
        <taxon>Eukaryota</taxon>
        <taxon>Metazoa</taxon>
        <taxon>Ecdysozoa</taxon>
        <taxon>Arthropoda</taxon>
        <taxon>Hexapoda</taxon>
        <taxon>Insecta</taxon>
        <taxon>Pterygota</taxon>
        <taxon>Neoptera</taxon>
        <taxon>Endopterygota</taxon>
        <taxon>Diptera</taxon>
        <taxon>Brachycera</taxon>
        <taxon>Muscomorpha</taxon>
        <taxon>Hippoboscoidea</taxon>
        <taxon>Glossinidae</taxon>
        <taxon>Glossina</taxon>
    </lineage>
</organism>
<evidence type="ECO:0000256" key="1">
    <source>
        <dbReference type="SAM" id="Phobius"/>
    </source>
</evidence>